<dbReference type="AlphaFoldDB" id="A0A5P1F302"/>
<dbReference type="InterPro" id="IPR031753">
    <property type="entry name" value="Stomagen"/>
</dbReference>
<accession>A0A5P1F302</accession>
<feature type="region of interest" description="Disordered" evidence="1">
    <location>
        <begin position="1"/>
        <end position="32"/>
    </location>
</feature>
<dbReference type="EMBL" id="CM007384">
    <property type="protein sequence ID" value="ONK72542.1"/>
    <property type="molecule type" value="Genomic_DNA"/>
</dbReference>
<dbReference type="InterPro" id="IPR044858">
    <property type="entry name" value="Stomagen_C"/>
</dbReference>
<evidence type="ECO:0000313" key="3">
    <source>
        <dbReference type="EMBL" id="ONK72542.1"/>
    </source>
</evidence>
<feature type="region of interest" description="Disordered" evidence="1">
    <location>
        <begin position="59"/>
        <end position="91"/>
    </location>
</feature>
<sequence>MGNELEEPKEVKVAEEVTKKKKGRKRREESDDTLKEFVQGLRAKSQRTIKKPKFLESPFQIEMPKKKRKGKKGVIMVKDDDDKGEKDEEKQLGVIMVKDDDDKGEKDEEKQLAIKDEGLSARDTHVLPHFDTSLHSKGLRTEGFRRWNARRLLIGSIAPTCTYNECRGCRFKCRSEQVPVDAKDPINSAYRYRCVCHG</sequence>
<dbReference type="Gramene" id="ONK72542">
    <property type="protein sequence ID" value="ONK72542"/>
    <property type="gene ID" value="A4U43_C04F20490"/>
</dbReference>
<dbReference type="PANTHER" id="PTHR37239:SF1">
    <property type="entry name" value="EPIDERMAL PATTERNING FACTOR-LIKE PROTEIN 9"/>
    <property type="match status" value="1"/>
</dbReference>
<gene>
    <name evidence="3" type="ORF">A4U43_C04F20490</name>
</gene>
<reference evidence="4" key="1">
    <citation type="journal article" date="2017" name="Nat. Commun.">
        <title>The asparagus genome sheds light on the origin and evolution of a young Y chromosome.</title>
        <authorList>
            <person name="Harkess A."/>
            <person name="Zhou J."/>
            <person name="Xu C."/>
            <person name="Bowers J.E."/>
            <person name="Van der Hulst R."/>
            <person name="Ayyampalayam S."/>
            <person name="Mercati F."/>
            <person name="Riccardi P."/>
            <person name="McKain M.R."/>
            <person name="Kakrana A."/>
            <person name="Tang H."/>
            <person name="Ray J."/>
            <person name="Groenendijk J."/>
            <person name="Arikit S."/>
            <person name="Mathioni S.M."/>
            <person name="Nakano M."/>
            <person name="Shan H."/>
            <person name="Telgmann-Rauber A."/>
            <person name="Kanno A."/>
            <person name="Yue Z."/>
            <person name="Chen H."/>
            <person name="Li W."/>
            <person name="Chen Y."/>
            <person name="Xu X."/>
            <person name="Zhang Y."/>
            <person name="Luo S."/>
            <person name="Chen H."/>
            <person name="Gao J."/>
            <person name="Mao Z."/>
            <person name="Pires J.C."/>
            <person name="Luo M."/>
            <person name="Kudrna D."/>
            <person name="Wing R.A."/>
            <person name="Meyers B.C."/>
            <person name="Yi K."/>
            <person name="Kong H."/>
            <person name="Lavrijsen P."/>
            <person name="Sunseri F."/>
            <person name="Falavigna A."/>
            <person name="Ye Y."/>
            <person name="Leebens-Mack J.H."/>
            <person name="Chen G."/>
        </authorList>
    </citation>
    <scope>NUCLEOTIDE SEQUENCE [LARGE SCALE GENOMIC DNA]</scope>
    <source>
        <strain evidence="4">cv. DH0086</strain>
    </source>
</reference>
<dbReference type="GO" id="GO:2000123">
    <property type="term" value="P:positive regulation of stomatal complex development"/>
    <property type="evidence" value="ECO:0007669"/>
    <property type="project" value="InterPro"/>
</dbReference>
<evidence type="ECO:0000313" key="4">
    <source>
        <dbReference type="Proteomes" id="UP000243459"/>
    </source>
</evidence>
<proteinExistence type="predicted"/>
<evidence type="ECO:0000259" key="2">
    <source>
        <dbReference type="Pfam" id="PF16851"/>
    </source>
</evidence>
<protein>
    <recommendedName>
        <fullName evidence="2">Stomagen C-terminal domain-containing protein</fullName>
    </recommendedName>
</protein>
<organism evidence="3 4">
    <name type="scientific">Asparagus officinalis</name>
    <name type="common">Garden asparagus</name>
    <dbReference type="NCBI Taxonomy" id="4686"/>
    <lineage>
        <taxon>Eukaryota</taxon>
        <taxon>Viridiplantae</taxon>
        <taxon>Streptophyta</taxon>
        <taxon>Embryophyta</taxon>
        <taxon>Tracheophyta</taxon>
        <taxon>Spermatophyta</taxon>
        <taxon>Magnoliopsida</taxon>
        <taxon>Liliopsida</taxon>
        <taxon>Asparagales</taxon>
        <taxon>Asparagaceae</taxon>
        <taxon>Asparagoideae</taxon>
        <taxon>Asparagus</taxon>
    </lineage>
</organism>
<dbReference type="Proteomes" id="UP000243459">
    <property type="component" value="Chromosome 4"/>
</dbReference>
<dbReference type="CDD" id="cd22743">
    <property type="entry name" value="stomagen-like"/>
    <property type="match status" value="1"/>
</dbReference>
<dbReference type="Gene3D" id="2.20.25.390">
    <property type="entry name" value="Stomagen"/>
    <property type="match status" value="1"/>
</dbReference>
<dbReference type="InterPro" id="IPR038572">
    <property type="entry name" value="Stomagen_C_sf"/>
</dbReference>
<dbReference type="Pfam" id="PF16851">
    <property type="entry name" value="Stomagen"/>
    <property type="match status" value="1"/>
</dbReference>
<name>A0A5P1F302_ASPOF</name>
<dbReference type="PANTHER" id="PTHR37239">
    <property type="entry name" value="EPIDERMAL PATTERNING FACTOR-LIKE PROTEIN 9"/>
    <property type="match status" value="1"/>
</dbReference>
<feature type="compositionally biased region" description="Basic and acidic residues" evidence="1">
    <location>
        <begin position="1"/>
        <end position="18"/>
    </location>
</feature>
<evidence type="ECO:0000256" key="1">
    <source>
        <dbReference type="SAM" id="MobiDB-lite"/>
    </source>
</evidence>
<feature type="compositionally biased region" description="Basic and acidic residues" evidence="1">
    <location>
        <begin position="77"/>
        <end position="91"/>
    </location>
</feature>
<keyword evidence="4" id="KW-1185">Reference proteome</keyword>
<feature type="domain" description="Stomagen C-terminal" evidence="2">
    <location>
        <begin position="148"/>
        <end position="197"/>
    </location>
</feature>